<organism evidence="1 2">
    <name type="scientific">Saccharopolyspora shandongensis</name>
    <dbReference type="NCBI Taxonomy" id="418495"/>
    <lineage>
        <taxon>Bacteria</taxon>
        <taxon>Bacillati</taxon>
        <taxon>Actinomycetota</taxon>
        <taxon>Actinomycetes</taxon>
        <taxon>Pseudonocardiales</taxon>
        <taxon>Pseudonocardiaceae</taxon>
        <taxon>Saccharopolyspora</taxon>
    </lineage>
</organism>
<name>A0A1H3TTN0_9PSEU</name>
<dbReference type="Pfam" id="PF14428">
    <property type="entry name" value="DddA-like"/>
    <property type="match status" value="1"/>
</dbReference>
<reference evidence="2" key="1">
    <citation type="submission" date="2016-10" db="EMBL/GenBank/DDBJ databases">
        <authorList>
            <person name="Varghese N."/>
            <person name="Submissions S."/>
        </authorList>
    </citation>
    <scope>NUCLEOTIDE SEQUENCE [LARGE SCALE GENOMIC DNA]</scope>
    <source>
        <strain evidence="2">CGMCC 4.3530</strain>
    </source>
</reference>
<dbReference type="STRING" id="418495.SAMN05216215_109217"/>
<evidence type="ECO:0000313" key="2">
    <source>
        <dbReference type="Proteomes" id="UP000199529"/>
    </source>
</evidence>
<gene>
    <name evidence="1" type="ORF">SAMN05216215_109217</name>
</gene>
<accession>A0A1H3TTN0</accession>
<proteinExistence type="predicted"/>
<dbReference type="EMBL" id="FNOK01000092">
    <property type="protein sequence ID" value="SDZ53570.1"/>
    <property type="molecule type" value="Genomic_DNA"/>
</dbReference>
<dbReference type="InterPro" id="IPR032724">
    <property type="entry name" value="SCP1.201-like"/>
</dbReference>
<sequence>MKLAAIMIDTRQTEAELAINYTPCGVEQQRAMLDVCHRVLEEFLPIGYTLIVYGTTQSNEPFRHTYRGRA</sequence>
<keyword evidence="2" id="KW-1185">Reference proteome</keyword>
<dbReference type="AlphaFoldDB" id="A0A1H3TTN0"/>
<protein>
    <submittedName>
        <fullName evidence="1">SCP1.201-like deaminase</fullName>
    </submittedName>
</protein>
<evidence type="ECO:0000313" key="1">
    <source>
        <dbReference type="EMBL" id="SDZ53570.1"/>
    </source>
</evidence>
<dbReference type="Proteomes" id="UP000199529">
    <property type="component" value="Unassembled WGS sequence"/>
</dbReference>